<sequence>MTARRTASRGARSAGGSGSGSRSSRLSVDDWIEAAFDLLVREGVTGVKITRLCEDLGVTKGSFYWHFTDIDHLMKAVADRWCAIQNETLLALKETTSIPGDQRLEAMAVQLMSQRGWAVEVAVRDWARTDAQVADSVARLDNQVFDVVQSTLLDLGFDAEEARLRSGVLVYAGVGFLHARGHLPDPTIDEVRQVFALLTSRD</sequence>
<dbReference type="InterPro" id="IPR009057">
    <property type="entry name" value="Homeodomain-like_sf"/>
</dbReference>
<feature type="domain" description="HTH tetR-type" evidence="6">
    <location>
        <begin position="25"/>
        <end position="85"/>
    </location>
</feature>
<keyword evidence="8" id="KW-1185">Reference proteome</keyword>
<dbReference type="Pfam" id="PF00440">
    <property type="entry name" value="TetR_N"/>
    <property type="match status" value="1"/>
</dbReference>
<keyword evidence="2 4" id="KW-0238">DNA-binding</keyword>
<dbReference type="SUPFAM" id="SSF46689">
    <property type="entry name" value="Homeodomain-like"/>
    <property type="match status" value="1"/>
</dbReference>
<keyword evidence="1" id="KW-0805">Transcription regulation</keyword>
<gene>
    <name evidence="7" type="ORF">ACFSJG_02750</name>
</gene>
<evidence type="ECO:0000256" key="3">
    <source>
        <dbReference type="ARBA" id="ARBA00023163"/>
    </source>
</evidence>
<evidence type="ECO:0000256" key="2">
    <source>
        <dbReference type="ARBA" id="ARBA00023125"/>
    </source>
</evidence>
<feature type="DNA-binding region" description="H-T-H motif" evidence="4">
    <location>
        <begin position="48"/>
        <end position="67"/>
    </location>
</feature>
<dbReference type="EMBL" id="JBHUFB010000004">
    <property type="protein sequence ID" value="MFD1811124.1"/>
    <property type="molecule type" value="Genomic_DNA"/>
</dbReference>
<protein>
    <submittedName>
        <fullName evidence="7">TetR/AcrR family transcriptional regulator</fullName>
    </submittedName>
</protein>
<name>A0ABW4NZT1_9NOCA</name>
<dbReference type="RefSeq" id="WP_378483678.1">
    <property type="nucleotide sequence ID" value="NZ_JBHUFB010000004.1"/>
</dbReference>
<feature type="compositionally biased region" description="Low complexity" evidence="5">
    <location>
        <begin position="1"/>
        <end position="12"/>
    </location>
</feature>
<evidence type="ECO:0000256" key="4">
    <source>
        <dbReference type="PROSITE-ProRule" id="PRU00335"/>
    </source>
</evidence>
<dbReference type="Proteomes" id="UP001597286">
    <property type="component" value="Unassembled WGS sequence"/>
</dbReference>
<keyword evidence="3" id="KW-0804">Transcription</keyword>
<reference evidence="8" key="1">
    <citation type="journal article" date="2019" name="Int. J. Syst. Evol. Microbiol.">
        <title>The Global Catalogue of Microorganisms (GCM) 10K type strain sequencing project: providing services to taxonomists for standard genome sequencing and annotation.</title>
        <authorList>
            <consortium name="The Broad Institute Genomics Platform"/>
            <consortium name="The Broad Institute Genome Sequencing Center for Infectious Disease"/>
            <person name="Wu L."/>
            <person name="Ma J."/>
        </authorList>
    </citation>
    <scope>NUCLEOTIDE SEQUENCE [LARGE SCALE GENOMIC DNA]</scope>
    <source>
        <strain evidence="8">DT72</strain>
    </source>
</reference>
<dbReference type="InterPro" id="IPR050109">
    <property type="entry name" value="HTH-type_TetR-like_transc_reg"/>
</dbReference>
<organism evidence="7 8">
    <name type="scientific">Rhodococcus gannanensis</name>
    <dbReference type="NCBI Taxonomy" id="1960308"/>
    <lineage>
        <taxon>Bacteria</taxon>
        <taxon>Bacillati</taxon>
        <taxon>Actinomycetota</taxon>
        <taxon>Actinomycetes</taxon>
        <taxon>Mycobacteriales</taxon>
        <taxon>Nocardiaceae</taxon>
        <taxon>Rhodococcus</taxon>
    </lineage>
</organism>
<evidence type="ECO:0000256" key="1">
    <source>
        <dbReference type="ARBA" id="ARBA00023015"/>
    </source>
</evidence>
<evidence type="ECO:0000313" key="8">
    <source>
        <dbReference type="Proteomes" id="UP001597286"/>
    </source>
</evidence>
<proteinExistence type="predicted"/>
<evidence type="ECO:0000313" key="7">
    <source>
        <dbReference type="EMBL" id="MFD1811124.1"/>
    </source>
</evidence>
<dbReference type="PROSITE" id="PS50977">
    <property type="entry name" value="HTH_TETR_2"/>
    <property type="match status" value="1"/>
</dbReference>
<evidence type="ECO:0000259" key="6">
    <source>
        <dbReference type="PROSITE" id="PS50977"/>
    </source>
</evidence>
<feature type="region of interest" description="Disordered" evidence="5">
    <location>
        <begin position="1"/>
        <end position="24"/>
    </location>
</feature>
<comment type="caution">
    <text evidence="7">The sequence shown here is derived from an EMBL/GenBank/DDBJ whole genome shotgun (WGS) entry which is preliminary data.</text>
</comment>
<accession>A0ABW4NZT1</accession>
<evidence type="ECO:0000256" key="5">
    <source>
        <dbReference type="SAM" id="MobiDB-lite"/>
    </source>
</evidence>
<dbReference type="PANTHER" id="PTHR30055:SF234">
    <property type="entry name" value="HTH-TYPE TRANSCRIPTIONAL REGULATOR BETI"/>
    <property type="match status" value="1"/>
</dbReference>
<dbReference type="InterPro" id="IPR001647">
    <property type="entry name" value="HTH_TetR"/>
</dbReference>
<dbReference type="Gene3D" id="1.10.357.10">
    <property type="entry name" value="Tetracycline Repressor, domain 2"/>
    <property type="match status" value="1"/>
</dbReference>
<dbReference type="PANTHER" id="PTHR30055">
    <property type="entry name" value="HTH-TYPE TRANSCRIPTIONAL REGULATOR RUTR"/>
    <property type="match status" value="1"/>
</dbReference>